<evidence type="ECO:0008006" key="8">
    <source>
        <dbReference type="Google" id="ProtNLM"/>
    </source>
</evidence>
<dbReference type="PANTHER" id="PTHR10039:SF16">
    <property type="entry name" value="GPI INOSITOL-DEACYLASE"/>
    <property type="match status" value="1"/>
</dbReference>
<gene>
    <name evidence="6" type="ORF">E0L32_002558</name>
</gene>
<proteinExistence type="predicted"/>
<dbReference type="Pfam" id="PF00753">
    <property type="entry name" value="Lactamase_B"/>
    <property type="match status" value="1"/>
</dbReference>
<keyword evidence="2" id="KW-0040">ANK repeat</keyword>
<dbReference type="GO" id="GO:0050313">
    <property type="term" value="F:sulfur dioxygenase activity"/>
    <property type="evidence" value="ECO:0007669"/>
    <property type="project" value="InterPro"/>
</dbReference>
<dbReference type="InterPro" id="IPR044528">
    <property type="entry name" value="POD-like_MBL-fold"/>
</dbReference>
<dbReference type="SMART" id="SM00849">
    <property type="entry name" value="Lactamase_B"/>
    <property type="match status" value="1"/>
</dbReference>
<dbReference type="RefSeq" id="XP_031000412.1">
    <property type="nucleotide sequence ID" value="XM_031136760.1"/>
</dbReference>
<dbReference type="Gene3D" id="3.40.50.300">
    <property type="entry name" value="P-loop containing nucleotide triphosphate hydrolases"/>
    <property type="match status" value="1"/>
</dbReference>
<dbReference type="Proteomes" id="UP000319257">
    <property type="component" value="Unassembled WGS sequence"/>
</dbReference>
<evidence type="ECO:0000313" key="6">
    <source>
        <dbReference type="EMBL" id="TPX18701.1"/>
    </source>
</evidence>
<dbReference type="InterPro" id="IPR027417">
    <property type="entry name" value="P-loop_NTPase"/>
</dbReference>
<sequence length="1727" mass="193310">MKSFQRHLSCRQPSTQTWLPAASAIGRAVSPIVAKPKRTHAMQQRACWYSSSAKGCSNRKPIIRTANPGAPVSSIRAQHTLPARSVDKGRLLDKRPVARRPRIHTSFEPVTGTWQYVVADPVTLEAVIIDPVLDYDPATQMVTTTSADSLLALINEMNYHIARILETHAHADHLTAASYLQSRLAKQQEQKPLIGIGKRITQVQTLFGQKYGISPEEYEKVFDTLFEDDEAFDIGELEGIAMHLPGHTPDHLGYKIGDNVFCGDSIFHSDIGTARCDFPGGSANTLYQSSRRLLELPPHVKIWAGHDYPPEGRGDPVPFLTVAEHREQNKHISDGISEEDFVALRTARDMQLAEPRLLHQSLQINIRGGRMPSPTQAGLRLLHLPMKPRGLAWGKFRTNESMKPRSNSLKSFWAPSEAFCWALSALGVLDPCISPRTAAAGKPLAPQPSINQTASGHHNQSIMEALSVAANIVAIIQIADRVIDLCRYYLGSIHDAPSDLRLILLEASAVRTILDNIRFLKESGHAPGTLTDLDGAQGPIQGCRKAVSELEALLPRRPATDAGPQRKKTKVEAALKTIAWPLRQNKARRLLQELSEYKSTINTALTIELTRDLKDVKETAHRIEGGLTELQENAVYEWLRDIDPTSLHHKACSQYEQGTGNWILRSDAFGTWTSGKSRCIWIHGIPGAGKTILLSHLYDEAEKHNRQRASQHICVYYYCYFGHDKDEAAPFLKWIISQVCRTTTMPRAVFELYRRGRQPSISELLEVVEGILRDVRRLDIYLDALDESTPRTNLLRVVRDLVTDARFHKVFLLASSREYVEIEDVMSEISLKISMKNHLLDDDINLYIRAKLSSHPVLQHWPAQIQTDIYHTLSKKAQGMFRWVVCQLDVLCRLRCDAGIIKSALSSLPQTLDETYERVFCAIPRDAISSVLLVLKSIFCAGELPWSRLDQILCYSSHRPGKETFPCLYTTEAIIDLCGCLVTVHPGDDSTSKVSIAHYTVWEYVVSPRILEARAKSFYVDEETATVEWWNFILAVLTDDNPAVDHVPARHDVGNASQRNFVSLYDWCALYFEGAFLMVRHFLPYSADSDRNKLSAQLIGEFLDASGSPLERFIDHMHTHYKSRLELSFECCIYRYISGSLELLTFYNLLAFYNCIDDSFPPWTLFFPNHTDDIGVFSAPVEILLPLRYPEKGPSGPWAKVSGTILDIHAYHVFGGCYAPVGDWMSLIPSYADLTTMVRIATGRHSSRHCTEIGGHPNDICHDFEKLVIHAKALPGDTAVTPLQMAVARRDPTAVKLFLRAGADPNATGECTAMLSEQGSFLALFDHLHGLSPLYILYNMEAMTEVPAWLQEEDDDEEEDNEKEDFETGVEGRIEHYLLESGALELKAHCRTSNTGQQIPPDPAGGDDIAPPPRPPPFLRPHDAAYLAHQGHLNVHLPPHLQDLYDRLFALCDEFFRQPDEEKARPYPCTAPSPAEQGYCRLEGEKQYITLRHLYGPVSDASSPLNKTVSEVWRETVAFLNRVLGDISDLLGISPTAWEDQIIDSRVLPSSKEDSSPSMMRLFRYEPETGIADPHRDLGLLTLCVCRGRGLQVWDRDVVLAKTDAELSSMSEEEKAAFIEAERARFWKDAGASALLAGDSLRVLSGNRITAGMHRVVGTEAGRDSMVFALRATSKGTIDLEKFGGFGTVDAKALWHGISHNRFNVNLRQDVRDSLRQKYKASSQAIA</sequence>
<evidence type="ECO:0000256" key="2">
    <source>
        <dbReference type="PROSITE-ProRule" id="PRU00023"/>
    </source>
</evidence>
<dbReference type="SUPFAM" id="SSF51197">
    <property type="entry name" value="Clavaminate synthase-like"/>
    <property type="match status" value="1"/>
</dbReference>
<keyword evidence="1" id="KW-0677">Repeat</keyword>
<feature type="domain" description="Fe2OG dioxygenase" evidence="5">
    <location>
        <begin position="1556"/>
        <end position="1674"/>
    </location>
</feature>
<dbReference type="InterPro" id="IPR007111">
    <property type="entry name" value="NACHT_NTPase"/>
</dbReference>
<dbReference type="CDD" id="cd07724">
    <property type="entry name" value="POD-like_MBL-fold"/>
    <property type="match status" value="1"/>
</dbReference>
<name>A0A507BN93_9PEZI</name>
<dbReference type="GO" id="GO:0006749">
    <property type="term" value="P:glutathione metabolic process"/>
    <property type="evidence" value="ECO:0007669"/>
    <property type="project" value="InterPro"/>
</dbReference>
<evidence type="ECO:0000256" key="1">
    <source>
        <dbReference type="ARBA" id="ARBA00022737"/>
    </source>
</evidence>
<dbReference type="InterPro" id="IPR056884">
    <property type="entry name" value="NPHP3-like_N"/>
</dbReference>
<protein>
    <recommendedName>
        <fullName evidence="8">NACHT domain-containing protein</fullName>
    </recommendedName>
</protein>
<dbReference type="PROSITE" id="PS50297">
    <property type="entry name" value="ANK_REP_REGION"/>
    <property type="match status" value="1"/>
</dbReference>
<dbReference type="PANTHER" id="PTHR10039">
    <property type="entry name" value="AMELOGENIN"/>
    <property type="match status" value="1"/>
</dbReference>
<evidence type="ECO:0000259" key="5">
    <source>
        <dbReference type="PROSITE" id="PS51471"/>
    </source>
</evidence>
<dbReference type="PROSITE" id="PS50837">
    <property type="entry name" value="NACHT"/>
    <property type="match status" value="1"/>
</dbReference>
<dbReference type="OrthoDB" id="288590at2759"/>
<comment type="caution">
    <text evidence="6">The sequence shown here is derived from an EMBL/GenBank/DDBJ whole genome shotgun (WGS) entry which is preliminary data.</text>
</comment>
<keyword evidence="7" id="KW-1185">Reference proteome</keyword>
<dbReference type="InterPro" id="IPR002110">
    <property type="entry name" value="Ankyrin_rpt"/>
</dbReference>
<dbReference type="EMBL" id="SKBQ01000010">
    <property type="protein sequence ID" value="TPX18701.1"/>
    <property type="molecule type" value="Genomic_DNA"/>
</dbReference>
<organism evidence="6 7">
    <name type="scientific">Thyridium curvatum</name>
    <dbReference type="NCBI Taxonomy" id="1093900"/>
    <lineage>
        <taxon>Eukaryota</taxon>
        <taxon>Fungi</taxon>
        <taxon>Dikarya</taxon>
        <taxon>Ascomycota</taxon>
        <taxon>Pezizomycotina</taxon>
        <taxon>Sordariomycetes</taxon>
        <taxon>Sordariomycetidae</taxon>
        <taxon>Thyridiales</taxon>
        <taxon>Thyridiaceae</taxon>
        <taxon>Thyridium</taxon>
    </lineage>
</organism>
<evidence type="ECO:0000259" key="4">
    <source>
        <dbReference type="PROSITE" id="PS50837"/>
    </source>
</evidence>
<dbReference type="Pfam" id="PF24883">
    <property type="entry name" value="NPHP3_N"/>
    <property type="match status" value="1"/>
</dbReference>
<dbReference type="SUPFAM" id="SSF52540">
    <property type="entry name" value="P-loop containing nucleoside triphosphate hydrolases"/>
    <property type="match status" value="1"/>
</dbReference>
<evidence type="ECO:0000313" key="7">
    <source>
        <dbReference type="Proteomes" id="UP000319257"/>
    </source>
</evidence>
<reference evidence="6 7" key="1">
    <citation type="submission" date="2019-06" db="EMBL/GenBank/DDBJ databases">
        <title>Draft genome sequence of the filamentous fungus Phialemoniopsis curvata isolated from diesel fuel.</title>
        <authorList>
            <person name="Varaljay V.A."/>
            <person name="Lyon W.J."/>
            <person name="Crouch A.L."/>
            <person name="Drake C.E."/>
            <person name="Hollomon J.M."/>
            <person name="Nadeau L.J."/>
            <person name="Nunn H.S."/>
            <person name="Stevenson B.S."/>
            <person name="Bojanowski C.L."/>
            <person name="Crookes-Goodson W.J."/>
        </authorList>
    </citation>
    <scope>NUCLEOTIDE SEQUENCE [LARGE SCALE GENOMIC DNA]</scope>
    <source>
        <strain evidence="6 7">D216</strain>
    </source>
</reference>
<feature type="domain" description="NACHT" evidence="4">
    <location>
        <begin position="678"/>
        <end position="817"/>
    </location>
</feature>
<dbReference type="Gene3D" id="3.60.15.10">
    <property type="entry name" value="Ribonuclease Z/Hydroxyacylglutathione hydrolase-like"/>
    <property type="match status" value="1"/>
</dbReference>
<dbReference type="Gene3D" id="2.60.120.330">
    <property type="entry name" value="B-lactam Antibiotic, Isopenicillin N Synthase, Chain"/>
    <property type="match status" value="1"/>
</dbReference>
<dbReference type="InterPro" id="IPR005123">
    <property type="entry name" value="Oxoglu/Fe-dep_dioxygenase_dom"/>
</dbReference>
<dbReference type="PROSITE" id="PS50088">
    <property type="entry name" value="ANK_REPEAT"/>
    <property type="match status" value="1"/>
</dbReference>
<dbReference type="SUPFAM" id="SSF56281">
    <property type="entry name" value="Metallo-hydrolase/oxidoreductase"/>
    <property type="match status" value="1"/>
</dbReference>
<dbReference type="InParanoid" id="A0A507BN93"/>
<dbReference type="GeneID" id="41970005"/>
<dbReference type="InterPro" id="IPR001279">
    <property type="entry name" value="Metallo-B-lactamas"/>
</dbReference>
<evidence type="ECO:0000256" key="3">
    <source>
        <dbReference type="SAM" id="MobiDB-lite"/>
    </source>
</evidence>
<dbReference type="PROSITE" id="PS51471">
    <property type="entry name" value="FE2OG_OXY"/>
    <property type="match status" value="1"/>
</dbReference>
<feature type="repeat" description="ANK" evidence="2">
    <location>
        <begin position="1278"/>
        <end position="1310"/>
    </location>
</feature>
<feature type="region of interest" description="Disordered" evidence="3">
    <location>
        <begin position="1393"/>
        <end position="1415"/>
    </location>
</feature>
<dbReference type="STRING" id="1093900.A0A507BN93"/>
<dbReference type="InterPro" id="IPR036866">
    <property type="entry name" value="RibonucZ/Hydroxyglut_hydro"/>
</dbReference>
<accession>A0A507BN93</accession>
<dbReference type="InterPro" id="IPR027443">
    <property type="entry name" value="IPNS-like_sf"/>
</dbReference>
<dbReference type="FunFam" id="3.60.15.10:FF:000033">
    <property type="entry name" value="MBL fold metallo-hydrolase"/>
    <property type="match status" value="1"/>
</dbReference>